<feature type="region of interest" description="Disordered" evidence="6">
    <location>
        <begin position="587"/>
        <end position="625"/>
    </location>
</feature>
<feature type="domain" description="ENTH" evidence="7">
    <location>
        <begin position="1317"/>
        <end position="1449"/>
    </location>
</feature>
<dbReference type="PANTHER" id="PTHR34418">
    <property type="entry name" value="NUCLEAR PORE COMPLEX PROTEIN NUP214 ISOFORM X1"/>
    <property type="match status" value="1"/>
</dbReference>
<feature type="compositionally biased region" description="Basic and acidic residues" evidence="6">
    <location>
        <begin position="595"/>
        <end position="610"/>
    </location>
</feature>
<proteinExistence type="inferred from homology"/>
<feature type="compositionally biased region" description="Low complexity" evidence="6">
    <location>
        <begin position="1619"/>
        <end position="1629"/>
    </location>
</feature>
<dbReference type="SMART" id="SM00273">
    <property type="entry name" value="ENTH"/>
    <property type="match status" value="1"/>
</dbReference>
<evidence type="ECO:0000256" key="1">
    <source>
        <dbReference type="ARBA" id="ARBA00004132"/>
    </source>
</evidence>
<dbReference type="FunFam" id="1.25.40.90:FF:000006">
    <property type="entry name" value="Clathrin interactor 1"/>
    <property type="match status" value="1"/>
</dbReference>
<feature type="region of interest" description="Disordered" evidence="6">
    <location>
        <begin position="533"/>
        <end position="559"/>
    </location>
</feature>
<feature type="region of interest" description="Disordered" evidence="6">
    <location>
        <begin position="1179"/>
        <end position="1201"/>
    </location>
</feature>
<feature type="compositionally biased region" description="Low complexity" evidence="6">
    <location>
        <begin position="1778"/>
        <end position="1796"/>
    </location>
</feature>
<evidence type="ECO:0000256" key="2">
    <source>
        <dbReference type="ARBA" id="ARBA00004555"/>
    </source>
</evidence>
<dbReference type="GO" id="GO:0005794">
    <property type="term" value="C:Golgi apparatus"/>
    <property type="evidence" value="ECO:0007669"/>
    <property type="project" value="UniProtKB-SubCell"/>
</dbReference>
<dbReference type="GO" id="GO:0006405">
    <property type="term" value="P:RNA export from nucleus"/>
    <property type="evidence" value="ECO:0007669"/>
    <property type="project" value="InterPro"/>
</dbReference>
<feature type="compositionally biased region" description="Low complexity" evidence="6">
    <location>
        <begin position="1740"/>
        <end position="1753"/>
    </location>
</feature>
<dbReference type="CDD" id="cd03571">
    <property type="entry name" value="ENTH"/>
    <property type="match status" value="1"/>
</dbReference>
<feature type="compositionally biased region" description="Basic and acidic residues" evidence="6">
    <location>
        <begin position="1480"/>
        <end position="1548"/>
    </location>
</feature>
<feature type="compositionally biased region" description="Gly residues" evidence="6">
    <location>
        <begin position="2012"/>
        <end position="2028"/>
    </location>
</feature>
<evidence type="ECO:0000256" key="3">
    <source>
        <dbReference type="ARBA" id="ARBA00010130"/>
    </source>
</evidence>
<dbReference type="InterPro" id="IPR044694">
    <property type="entry name" value="NUP214"/>
</dbReference>
<sequence length="2028" mass="220448">MAETEAPDSSTNVVRVTEEIDGDQIPSRNYRFSVIGEPVPITSDADFKFDLENLPSRPLAVSERFEVVFVAHSSGFSVVRMKDVMDAAEELKNGVESSCIQELSVVNVSLGNVSILALSADSSMLAASDGLNLYFFSVDGLLNMDHEPSYSKSLSGSSCIKDMQWSPQLEDQYVVLTRDGSLYRGAGQGDLNHVMDNVDAVNWSMNGKFLAVAKYDFLSILSPKFEEKLRIKLLFDSLVDDDPNCVVKVDSVRWVRPDCIMLGCYCLSADGKEENNLIQLVSVQDGKITNPSSSPVALNFHDAFLAINEDDIPSGTGPYTLISYLDEFELAFVANKKNTNQHIVLFNWSENGAAMIDIEVDSWVPTINLQVHNDADNMILGLAINKDYKDENTRLECGEIDKQVSPCCILMCVTVDGRLCMFHFASAIGPSASPEVFNSVFDDEEESPVLVSEHPAINIVNNEKRIGDQDLQKVKINDQKVNEPSGTQQDVPTVKPNFGGYEGQSLSLQKKEGSFEAARFKASEPVNPLNQEVKNSDQEVKTNEPIGTQQDVPTVKPNIGGYEGQSLSLQKKEGSFEAARFKASEAANPLNQEVKSSDQEVKVDEPRGTEQDAPTVKPNNGRDEGSFEVASFKASEPLNPSNQEVAAVKDSKSVNDKINKSLFGASTELPVNKGSFGLHGSSGTFLSGPLFSSSVFGVQSSASSGTFSSGSLFPSNVFGVQSSASSGSFSSGGMFSSNVFGEQSSASSGSFSSGGMFSSRSSDMKTLKSSHAAVQEKQHDTTSGTTQFPSGPSFSSGGMISSNVFGVQSSASSGSFSSGGMFSSRSSDMKTHQSSHAAVQEKQHDTTSGTTQFPSGPQKFSFSKTATGSSTLSNLLPQGASTGAAFAKSMPVVSNARPSPAKSFDFKFPDKGNLKNQTSSRLLSTEANLSEQHSVEEMAKELDALLDSIEEPGGFYHASLTAHKQSVAELEEGILVLSDRCRKWTDKMHQGFEEVQLLLDKTVQVLARKIYIEAIVKQATDSQYLDIWNRQKLSSELDMKRRHILEINQNLTSQLIELERHLNTLELQRFGDKSDTQMNRKASHMKHNPPRHIQSLHSLHNTMNAQLTAAEKLSECLSKQMAVLNIESEPVKKQNVKKELFDTIGISYDDTTFSSPGQEKTRSIPPKSQKLISSYSSTVNTSLKKSQQGAVKSSEPETARRRINSLDKSWAGIEPPKTTVKRMLLQDRQISPARLSLPAATPKLNSRLFERSVVSHDIPHGALNMSQIRGNQDVQIKRNSEGESNSSLWGNYRSDSLNRLPPNHLPVPIHLKRGVNKKVLKVPSIEQKVLDATSNEAWGPHGSILADIAMASRNHYEYQMIMSVIWKRVNDTGKNWRHVYKGLTVLEYLVANGSERVIDEIREHSYQIKSLSDFQYLDHYGKDQGNNVRKKSQYLVNLVNDKEKIQELREKAAANWDKFHNTSGSSKYRPGSYPGAGGYGDDRYEGRYGSREEDRNGYGRGDGYRYGEERYGRDQYRDDEYRGRRSVDGDSYDRRSRSSDRERERAYADDGPYSSRESNVKNDDQSHDGRQFEQKSPEQSQPPSYEDAVTGGRSPTYNDRDIGSKSISPPPVTTSHETAVSSTIPAAPAVAPPPVAAAPPLPASPSKNETNGFDEFDPRGSFGSFPAAPPTSGSTETDLFGSPSDDPFSLNSLALVPVTIPTSEPVDPAQPFNDPFGDGPFRAVTTTDGFSAPPQSTSTVSQSVEPPQSVSNVGYGGFDPNTDFLAALLPPPGPPQPSFQAPPGQFPPQTGFPSQTNFPGQPTPYQDSQPLPFQPQGIEPSQTGPGYPGPNGQPAHQSNFYGAPVPPVAQVTTTSSFYTQPPVQSSSALTGTTGALVIVSQEPAKFETKSTVWADTLNRGLVNLNIAGSKTNPLSDIGVDFEALNRKDKRMEKPSATTVTSNTSMGKAMGSGSGIGRAGVGALRPQPNPMMSPGMAGPRAPLGYGGMNQPMGQFQMQQAGYPPPGTYNPMMGRGGGGYGQQSYGGGYR</sequence>
<comment type="subcellular location">
    <subcellularLocation>
        <location evidence="1">Cytoplasmic vesicle</location>
        <location evidence="1">Clathrin-coated vesicle</location>
    </subcellularLocation>
    <subcellularLocation>
        <location evidence="2">Golgi apparatus</location>
    </subcellularLocation>
</comment>
<feature type="region of interest" description="Disordered" evidence="6">
    <location>
        <begin position="816"/>
        <end position="867"/>
    </location>
</feature>
<feature type="compositionally biased region" description="Low complexity" evidence="6">
    <location>
        <begin position="816"/>
        <end position="826"/>
    </location>
</feature>
<evidence type="ECO:0000256" key="5">
    <source>
        <dbReference type="ARBA" id="ARBA00023329"/>
    </source>
</evidence>
<evidence type="ECO:0000256" key="6">
    <source>
        <dbReference type="SAM" id="MobiDB-lite"/>
    </source>
</evidence>
<keyword evidence="9" id="KW-1185">Reference proteome</keyword>
<dbReference type="PANTHER" id="PTHR34418:SF3">
    <property type="entry name" value="NUCLEAR PORE COMPLEX PROTEIN NUP214"/>
    <property type="match status" value="1"/>
</dbReference>
<protein>
    <recommendedName>
        <fullName evidence="7">ENTH domain-containing protein</fullName>
    </recommendedName>
</protein>
<dbReference type="SUPFAM" id="SSF48464">
    <property type="entry name" value="ENTH/VHS domain"/>
    <property type="match status" value="1"/>
</dbReference>
<dbReference type="SUPFAM" id="SSF117289">
    <property type="entry name" value="Nucleoporin domain"/>
    <property type="match status" value="1"/>
</dbReference>
<reference evidence="8 9" key="1">
    <citation type="submission" date="2024-04" db="EMBL/GenBank/DDBJ databases">
        <title>The reference genome of an endangered Asteraceae, Deinandra increscens subsp. villosa, native to the Central Coast of California.</title>
        <authorList>
            <person name="Guilliams M."/>
            <person name="Hasenstab-Lehman K."/>
            <person name="Meyer R."/>
            <person name="Mcevoy S."/>
        </authorList>
    </citation>
    <scope>NUCLEOTIDE SEQUENCE [LARGE SCALE GENOMIC DNA]</scope>
    <source>
        <tissue evidence="8">Leaf</tissue>
    </source>
</reference>
<feature type="compositionally biased region" description="Pro residues" evidence="6">
    <location>
        <begin position="1630"/>
        <end position="1643"/>
    </location>
</feature>
<dbReference type="Gene3D" id="1.25.40.90">
    <property type="match status" value="1"/>
</dbReference>
<keyword evidence="5" id="KW-0968">Cytoplasmic vesicle</keyword>
<feature type="region of interest" description="Disordered" evidence="6">
    <location>
        <begin position="762"/>
        <end position="793"/>
    </location>
</feature>
<dbReference type="Proteomes" id="UP001408789">
    <property type="component" value="Unassembled WGS sequence"/>
</dbReference>
<dbReference type="PROSITE" id="PS50942">
    <property type="entry name" value="ENTH"/>
    <property type="match status" value="1"/>
</dbReference>
<evidence type="ECO:0000313" key="9">
    <source>
        <dbReference type="Proteomes" id="UP001408789"/>
    </source>
</evidence>
<name>A0AAP0CQ44_9ASTR</name>
<feature type="region of interest" description="Disordered" evidence="6">
    <location>
        <begin position="1459"/>
        <end position="1846"/>
    </location>
</feature>
<accession>A0AAP0CQ44</accession>
<evidence type="ECO:0000313" key="8">
    <source>
        <dbReference type="EMBL" id="KAK9058518.1"/>
    </source>
</evidence>
<dbReference type="InterPro" id="IPR013809">
    <property type="entry name" value="ENTH"/>
</dbReference>
<comment type="similarity">
    <text evidence="3">Belongs to the epsin family.</text>
</comment>
<feature type="compositionally biased region" description="Polar residues" evidence="6">
    <location>
        <begin position="846"/>
        <end position="867"/>
    </location>
</feature>
<feature type="compositionally biased region" description="Polar residues" evidence="6">
    <location>
        <begin position="1179"/>
        <end position="1191"/>
    </location>
</feature>
<evidence type="ECO:0000259" key="7">
    <source>
        <dbReference type="PROSITE" id="PS50942"/>
    </source>
</evidence>
<keyword evidence="4" id="KW-0333">Golgi apparatus</keyword>
<dbReference type="GO" id="GO:0017056">
    <property type="term" value="F:structural constituent of nuclear pore"/>
    <property type="evidence" value="ECO:0007669"/>
    <property type="project" value="InterPro"/>
</dbReference>
<organism evidence="8 9">
    <name type="scientific">Deinandra increscens subsp. villosa</name>
    <dbReference type="NCBI Taxonomy" id="3103831"/>
    <lineage>
        <taxon>Eukaryota</taxon>
        <taxon>Viridiplantae</taxon>
        <taxon>Streptophyta</taxon>
        <taxon>Embryophyta</taxon>
        <taxon>Tracheophyta</taxon>
        <taxon>Spermatophyta</taxon>
        <taxon>Magnoliopsida</taxon>
        <taxon>eudicotyledons</taxon>
        <taxon>Gunneridae</taxon>
        <taxon>Pentapetalae</taxon>
        <taxon>asterids</taxon>
        <taxon>campanulids</taxon>
        <taxon>Asterales</taxon>
        <taxon>Asteraceae</taxon>
        <taxon>Asteroideae</taxon>
        <taxon>Heliantheae alliance</taxon>
        <taxon>Madieae</taxon>
        <taxon>Madiinae</taxon>
        <taxon>Deinandra</taxon>
    </lineage>
</organism>
<feature type="region of interest" description="Disordered" evidence="6">
    <location>
        <begin position="1993"/>
        <end position="2028"/>
    </location>
</feature>
<dbReference type="Pfam" id="PF01417">
    <property type="entry name" value="ENTH"/>
    <property type="match status" value="1"/>
</dbReference>
<feature type="compositionally biased region" description="Basic and acidic residues" evidence="6">
    <location>
        <begin position="1558"/>
        <end position="1576"/>
    </location>
</feature>
<comment type="caution">
    <text evidence="8">The sequence shown here is derived from an EMBL/GenBank/DDBJ whole genome shotgun (WGS) entry which is preliminary data.</text>
</comment>
<dbReference type="EMBL" id="JBCNJP010000023">
    <property type="protein sequence ID" value="KAK9058518.1"/>
    <property type="molecule type" value="Genomic_DNA"/>
</dbReference>
<dbReference type="GO" id="GO:0030136">
    <property type="term" value="C:clathrin-coated vesicle"/>
    <property type="evidence" value="ECO:0007669"/>
    <property type="project" value="UniProtKB-SubCell"/>
</dbReference>
<feature type="compositionally biased region" description="Polar residues" evidence="6">
    <location>
        <begin position="1724"/>
        <end position="1739"/>
    </location>
</feature>
<feature type="compositionally biased region" description="Polar residues" evidence="6">
    <location>
        <begin position="1797"/>
        <end position="1811"/>
    </location>
</feature>
<evidence type="ECO:0000256" key="4">
    <source>
        <dbReference type="ARBA" id="ARBA00023034"/>
    </source>
</evidence>
<dbReference type="InterPro" id="IPR008942">
    <property type="entry name" value="ENTH_VHS"/>
</dbReference>
<gene>
    <name evidence="8" type="ORF">SSX86_023360</name>
</gene>